<keyword evidence="2" id="KW-1185">Reference proteome</keyword>
<dbReference type="KEGG" id="dbc:MFMK1_000241"/>
<evidence type="ECO:0000313" key="1">
    <source>
        <dbReference type="EMBL" id="WRO20471.1"/>
    </source>
</evidence>
<proteinExistence type="predicted"/>
<dbReference type="AlphaFoldDB" id="A0AAU0UJ01"/>
<name>A0AAU0UJ01_9FIRM</name>
<dbReference type="Proteomes" id="UP001329915">
    <property type="component" value="Chromosome"/>
</dbReference>
<accession>A0AAU0UJ01</accession>
<reference evidence="1 2" key="1">
    <citation type="submission" date="2023-04" db="EMBL/GenBank/DDBJ databases">
        <authorList>
            <person name="Hsu D."/>
        </authorList>
    </citation>
    <scope>NUCLEOTIDE SEQUENCE [LARGE SCALE GENOMIC DNA]</scope>
    <source>
        <strain evidence="1 2">MK1</strain>
    </source>
</reference>
<dbReference type="RefSeq" id="WP_366923366.1">
    <property type="nucleotide sequence ID" value="NZ_CP121694.1"/>
</dbReference>
<organism evidence="1 2">
    <name type="scientific">Metallumcola ferriviriculae</name>
    <dbReference type="NCBI Taxonomy" id="3039180"/>
    <lineage>
        <taxon>Bacteria</taxon>
        <taxon>Bacillati</taxon>
        <taxon>Bacillota</taxon>
        <taxon>Clostridia</taxon>
        <taxon>Neomoorellales</taxon>
        <taxon>Desulfitibacteraceae</taxon>
        <taxon>Metallumcola</taxon>
    </lineage>
</organism>
<sequence length="66" mass="7423">MSELGTAACAKCDMCGKEVQSNMSCTVMLNDQNDKEEACWCVCPECAAKFKNEVQDFYKDIIDEEK</sequence>
<dbReference type="EMBL" id="CP121694">
    <property type="protein sequence ID" value="WRO20471.1"/>
    <property type="molecule type" value="Genomic_DNA"/>
</dbReference>
<evidence type="ECO:0000313" key="2">
    <source>
        <dbReference type="Proteomes" id="UP001329915"/>
    </source>
</evidence>
<evidence type="ECO:0008006" key="3">
    <source>
        <dbReference type="Google" id="ProtNLM"/>
    </source>
</evidence>
<protein>
    <recommendedName>
        <fullName evidence="3">Metallothionein</fullName>
    </recommendedName>
</protein>
<gene>
    <name evidence="1" type="ORF">MFMK1_000241</name>
</gene>